<reference evidence="1 2" key="1">
    <citation type="submission" date="2020-06" db="EMBL/GenBank/DDBJ databases">
        <title>WGS assembly of Ceratodon purpureus strain R40.</title>
        <authorList>
            <person name="Carey S.B."/>
            <person name="Jenkins J."/>
            <person name="Shu S."/>
            <person name="Lovell J.T."/>
            <person name="Sreedasyam A."/>
            <person name="Maumus F."/>
            <person name="Tiley G.P."/>
            <person name="Fernandez-Pozo N."/>
            <person name="Barry K."/>
            <person name="Chen C."/>
            <person name="Wang M."/>
            <person name="Lipzen A."/>
            <person name="Daum C."/>
            <person name="Saski C.A."/>
            <person name="Payton A.C."/>
            <person name="Mcbreen J.C."/>
            <person name="Conrad R.E."/>
            <person name="Kollar L.M."/>
            <person name="Olsson S."/>
            <person name="Huttunen S."/>
            <person name="Landis J.B."/>
            <person name="Wickett N.J."/>
            <person name="Johnson M.G."/>
            <person name="Rensing S.A."/>
            <person name="Grimwood J."/>
            <person name="Schmutz J."/>
            <person name="Mcdaniel S.F."/>
        </authorList>
    </citation>
    <scope>NUCLEOTIDE SEQUENCE [LARGE SCALE GENOMIC DNA]</scope>
    <source>
        <strain evidence="1 2">R40</strain>
    </source>
</reference>
<sequence length="102" mass="11765">MMPQLQCTCTTFGFQNCLKIISMFRILNTNLQQELLPKCGSLHLPHCLHVLYTGILRPHSQYQHLLSPMSDEQIYPARPPGEMLQYKTNSARSTVWSLVHTH</sequence>
<evidence type="ECO:0000313" key="1">
    <source>
        <dbReference type="EMBL" id="KAG0571299.1"/>
    </source>
</evidence>
<dbReference type="EMBL" id="CM026427">
    <property type="protein sequence ID" value="KAG0571299.1"/>
    <property type="molecule type" value="Genomic_DNA"/>
</dbReference>
<organism evidence="1 2">
    <name type="scientific">Ceratodon purpureus</name>
    <name type="common">Fire moss</name>
    <name type="synonym">Dicranum purpureum</name>
    <dbReference type="NCBI Taxonomy" id="3225"/>
    <lineage>
        <taxon>Eukaryota</taxon>
        <taxon>Viridiplantae</taxon>
        <taxon>Streptophyta</taxon>
        <taxon>Embryophyta</taxon>
        <taxon>Bryophyta</taxon>
        <taxon>Bryophytina</taxon>
        <taxon>Bryopsida</taxon>
        <taxon>Dicranidae</taxon>
        <taxon>Pseudoditrichales</taxon>
        <taxon>Ditrichaceae</taxon>
        <taxon>Ceratodon</taxon>
    </lineage>
</organism>
<evidence type="ECO:0000313" key="2">
    <source>
        <dbReference type="Proteomes" id="UP000822688"/>
    </source>
</evidence>
<gene>
    <name evidence="1" type="ORF">KC19_6G227100</name>
</gene>
<name>A0A8T0HKI0_CERPU</name>
<proteinExistence type="predicted"/>
<comment type="caution">
    <text evidence="1">The sequence shown here is derived from an EMBL/GenBank/DDBJ whole genome shotgun (WGS) entry which is preliminary data.</text>
</comment>
<protein>
    <submittedName>
        <fullName evidence="1">Uncharacterized protein</fullName>
    </submittedName>
</protein>
<dbReference type="Proteomes" id="UP000822688">
    <property type="component" value="Chromosome 6"/>
</dbReference>
<dbReference type="AlphaFoldDB" id="A0A8T0HKI0"/>
<accession>A0A8T0HKI0</accession>
<keyword evidence="2" id="KW-1185">Reference proteome</keyword>